<dbReference type="InterPro" id="IPR036955">
    <property type="entry name" value="AP2/ERF_dom_sf"/>
</dbReference>
<dbReference type="Gramene" id="Psat02G0540200-T1">
    <property type="protein sequence ID" value="KAI5440028.1"/>
    <property type="gene ID" value="KIW84_025402"/>
</dbReference>
<keyword evidence="9" id="KW-1185">Reference proteome</keyword>
<evidence type="ECO:0000256" key="6">
    <source>
        <dbReference type="SAM" id="MobiDB-lite"/>
    </source>
</evidence>
<dbReference type="PANTHER" id="PTHR31194">
    <property type="entry name" value="SHN SHINE , DNA BINDING / TRANSCRIPTION FACTOR"/>
    <property type="match status" value="1"/>
</dbReference>
<dbReference type="EMBL" id="JAMSHJ010000002">
    <property type="protein sequence ID" value="KAI5440028.1"/>
    <property type="molecule type" value="Genomic_DNA"/>
</dbReference>
<dbReference type="SMART" id="SM00380">
    <property type="entry name" value="AP2"/>
    <property type="match status" value="1"/>
</dbReference>
<dbReference type="InterPro" id="IPR001471">
    <property type="entry name" value="AP2/ERF_dom"/>
</dbReference>
<organism evidence="8 9">
    <name type="scientific">Pisum sativum</name>
    <name type="common">Garden pea</name>
    <name type="synonym">Lathyrus oleraceus</name>
    <dbReference type="NCBI Taxonomy" id="3888"/>
    <lineage>
        <taxon>Eukaryota</taxon>
        <taxon>Viridiplantae</taxon>
        <taxon>Streptophyta</taxon>
        <taxon>Embryophyta</taxon>
        <taxon>Tracheophyta</taxon>
        <taxon>Spermatophyta</taxon>
        <taxon>Magnoliopsida</taxon>
        <taxon>eudicotyledons</taxon>
        <taxon>Gunneridae</taxon>
        <taxon>Pentapetalae</taxon>
        <taxon>rosids</taxon>
        <taxon>fabids</taxon>
        <taxon>Fabales</taxon>
        <taxon>Fabaceae</taxon>
        <taxon>Papilionoideae</taxon>
        <taxon>50 kb inversion clade</taxon>
        <taxon>NPAAA clade</taxon>
        <taxon>Hologalegina</taxon>
        <taxon>IRL clade</taxon>
        <taxon>Fabeae</taxon>
        <taxon>Lathyrus</taxon>
    </lineage>
</organism>
<dbReference type="Proteomes" id="UP001058974">
    <property type="component" value="Chromosome 2"/>
</dbReference>
<sequence>MTLSPTKKHTHRINLTKENTPDHPFPKIVRITYTDKDATDSSSDEEEASKHNRTKKFVNEIIIEPCLSENNGRGRGSGGGGVVPRKRNRTSSGGKTRAPATRRVTSGQKYRGVRQRPWGKWAAEIRDPSRGVRVWLGTFQTAEEAAIVYDNAAIKLRGPDALTNFITPPATCQQVSPEIEIPPQLQLPIPVSDGYISGNESQFQSPTQSSKSLFSPTSVLQCCSSSEEVAESVTTDKESESLFSIPSDILFDFQGSSPANDEFNSFNSLPENMFYGDVDCSEYFNFDFDFGFESLHTHKDEDFFQDIDDLFASDALVAL</sequence>
<comment type="caution">
    <text evidence="8">The sequence shown here is derived from an EMBL/GenBank/DDBJ whole genome shotgun (WGS) entry which is preliminary data.</text>
</comment>
<evidence type="ECO:0000256" key="3">
    <source>
        <dbReference type="ARBA" id="ARBA00023125"/>
    </source>
</evidence>
<gene>
    <name evidence="8" type="ORF">KIW84_025402</name>
</gene>
<dbReference type="Gene3D" id="3.30.730.10">
    <property type="entry name" value="AP2/ERF domain"/>
    <property type="match status" value="1"/>
</dbReference>
<dbReference type="Pfam" id="PF00847">
    <property type="entry name" value="AP2"/>
    <property type="match status" value="1"/>
</dbReference>
<dbReference type="Gramene" id="PSAT_LOCUS7655_t1">
    <property type="protein sequence ID" value="CAL5187400.1"/>
    <property type="gene ID" value="PSAT_LOCUS7655"/>
</dbReference>
<feature type="domain" description="AP2/ERF" evidence="7">
    <location>
        <begin position="109"/>
        <end position="166"/>
    </location>
</feature>
<evidence type="ECO:0000256" key="4">
    <source>
        <dbReference type="ARBA" id="ARBA00023163"/>
    </source>
</evidence>
<evidence type="ECO:0000259" key="7">
    <source>
        <dbReference type="PROSITE" id="PS51032"/>
    </source>
</evidence>
<keyword evidence="3" id="KW-0238">DNA-binding</keyword>
<dbReference type="SUPFAM" id="SSF54171">
    <property type="entry name" value="DNA-binding domain"/>
    <property type="match status" value="1"/>
</dbReference>
<dbReference type="AlphaFoldDB" id="A0A9D4YKF6"/>
<feature type="region of interest" description="Disordered" evidence="6">
    <location>
        <begin position="1"/>
        <end position="53"/>
    </location>
</feature>
<dbReference type="PANTHER" id="PTHR31194:SF140">
    <property type="entry name" value="ETHYLENE-RESPONSIVE TRANSCRIPTION FACTOR CRF2"/>
    <property type="match status" value="1"/>
</dbReference>
<dbReference type="OrthoDB" id="777519at2759"/>
<accession>A0A9D4YKF6</accession>
<evidence type="ECO:0000256" key="1">
    <source>
        <dbReference type="ARBA" id="ARBA00004123"/>
    </source>
</evidence>
<dbReference type="CDD" id="cd00018">
    <property type="entry name" value="AP2"/>
    <property type="match status" value="1"/>
</dbReference>
<dbReference type="FunFam" id="3.30.730.10:FF:000001">
    <property type="entry name" value="Ethylene-responsive transcription factor 2"/>
    <property type="match status" value="1"/>
</dbReference>
<reference evidence="8 9" key="1">
    <citation type="journal article" date="2022" name="Nat. Genet.">
        <title>Improved pea reference genome and pan-genome highlight genomic features and evolutionary characteristics.</title>
        <authorList>
            <person name="Yang T."/>
            <person name="Liu R."/>
            <person name="Luo Y."/>
            <person name="Hu S."/>
            <person name="Wang D."/>
            <person name="Wang C."/>
            <person name="Pandey M.K."/>
            <person name="Ge S."/>
            <person name="Xu Q."/>
            <person name="Li N."/>
            <person name="Li G."/>
            <person name="Huang Y."/>
            <person name="Saxena R.K."/>
            <person name="Ji Y."/>
            <person name="Li M."/>
            <person name="Yan X."/>
            <person name="He Y."/>
            <person name="Liu Y."/>
            <person name="Wang X."/>
            <person name="Xiang C."/>
            <person name="Varshney R.K."/>
            <person name="Ding H."/>
            <person name="Gao S."/>
            <person name="Zong X."/>
        </authorList>
    </citation>
    <scope>NUCLEOTIDE SEQUENCE [LARGE SCALE GENOMIC DNA]</scope>
    <source>
        <strain evidence="8 9">cv. Zhongwan 6</strain>
    </source>
</reference>
<evidence type="ECO:0000313" key="8">
    <source>
        <dbReference type="EMBL" id="KAI5440028.1"/>
    </source>
</evidence>
<dbReference type="GO" id="GO:0003700">
    <property type="term" value="F:DNA-binding transcription factor activity"/>
    <property type="evidence" value="ECO:0007669"/>
    <property type="project" value="InterPro"/>
</dbReference>
<keyword evidence="2" id="KW-0805">Transcription regulation</keyword>
<feature type="compositionally biased region" description="Basic residues" evidence="6">
    <location>
        <begin position="1"/>
        <end position="14"/>
    </location>
</feature>
<feature type="compositionally biased region" description="Gly residues" evidence="6">
    <location>
        <begin position="73"/>
        <end position="82"/>
    </location>
</feature>
<feature type="region of interest" description="Disordered" evidence="6">
    <location>
        <begin position="68"/>
        <end position="115"/>
    </location>
</feature>
<dbReference type="PROSITE" id="PS51032">
    <property type="entry name" value="AP2_ERF"/>
    <property type="match status" value="1"/>
</dbReference>
<keyword evidence="5" id="KW-0539">Nucleus</keyword>
<keyword evidence="4" id="KW-0804">Transcription</keyword>
<protein>
    <recommendedName>
        <fullName evidence="7">AP2/ERF domain-containing protein</fullName>
    </recommendedName>
</protein>
<proteinExistence type="predicted"/>
<comment type="subcellular location">
    <subcellularLocation>
        <location evidence="1">Nucleus</location>
    </subcellularLocation>
</comment>
<name>A0A9D4YKF6_PEA</name>
<evidence type="ECO:0000256" key="2">
    <source>
        <dbReference type="ARBA" id="ARBA00023015"/>
    </source>
</evidence>
<evidence type="ECO:0000313" key="9">
    <source>
        <dbReference type="Proteomes" id="UP001058974"/>
    </source>
</evidence>
<evidence type="ECO:0000256" key="5">
    <source>
        <dbReference type="ARBA" id="ARBA00023242"/>
    </source>
</evidence>
<dbReference type="PRINTS" id="PR00367">
    <property type="entry name" value="ETHRSPELEMNT"/>
</dbReference>
<dbReference type="GO" id="GO:0005634">
    <property type="term" value="C:nucleus"/>
    <property type="evidence" value="ECO:0007669"/>
    <property type="project" value="UniProtKB-SubCell"/>
</dbReference>
<dbReference type="InterPro" id="IPR016177">
    <property type="entry name" value="DNA-bd_dom_sf"/>
</dbReference>
<dbReference type="InterPro" id="IPR050913">
    <property type="entry name" value="AP2/ERF_ERF"/>
</dbReference>
<dbReference type="GO" id="GO:0003677">
    <property type="term" value="F:DNA binding"/>
    <property type="evidence" value="ECO:0007669"/>
    <property type="project" value="UniProtKB-KW"/>
</dbReference>